<dbReference type="OrthoDB" id="2013972at2759"/>
<keyword evidence="2" id="KW-0489">Methyltransferase</keyword>
<dbReference type="EMBL" id="KV921875">
    <property type="protein sequence ID" value="ORE09549.1"/>
    <property type="molecule type" value="Genomic_DNA"/>
</dbReference>
<name>A0A1X0RBY1_RHIZD</name>
<proteinExistence type="predicted"/>
<dbReference type="Gene3D" id="3.40.50.150">
    <property type="entry name" value="Vaccinia Virus protein VP39"/>
    <property type="match status" value="1"/>
</dbReference>
<dbReference type="GO" id="GO:0032259">
    <property type="term" value="P:methylation"/>
    <property type="evidence" value="ECO:0007669"/>
    <property type="project" value="UniProtKB-KW"/>
</dbReference>
<dbReference type="InterPro" id="IPR041698">
    <property type="entry name" value="Methyltransf_25"/>
</dbReference>
<dbReference type="InterPro" id="IPR029063">
    <property type="entry name" value="SAM-dependent_MTases_sf"/>
</dbReference>
<dbReference type="CDD" id="cd02440">
    <property type="entry name" value="AdoMet_MTases"/>
    <property type="match status" value="1"/>
</dbReference>
<dbReference type="VEuPathDB" id="FungiDB:BCV72DRAFT_333703"/>
<dbReference type="PANTHER" id="PTHR43591">
    <property type="entry name" value="METHYLTRANSFERASE"/>
    <property type="match status" value="1"/>
</dbReference>
<dbReference type="SUPFAM" id="SSF53335">
    <property type="entry name" value="S-adenosyl-L-methionine-dependent methyltransferases"/>
    <property type="match status" value="1"/>
</dbReference>
<organism evidence="2">
    <name type="scientific">Rhizopus microsporus var. microsporus</name>
    <dbReference type="NCBI Taxonomy" id="86635"/>
    <lineage>
        <taxon>Eukaryota</taxon>
        <taxon>Fungi</taxon>
        <taxon>Fungi incertae sedis</taxon>
        <taxon>Mucoromycota</taxon>
        <taxon>Mucoromycotina</taxon>
        <taxon>Mucoromycetes</taxon>
        <taxon>Mucorales</taxon>
        <taxon>Mucorineae</taxon>
        <taxon>Rhizopodaceae</taxon>
        <taxon>Rhizopus</taxon>
    </lineage>
</organism>
<feature type="domain" description="Methyltransferase" evidence="1">
    <location>
        <begin position="59"/>
        <end position="150"/>
    </location>
</feature>
<gene>
    <name evidence="2" type="ORF">BCV72DRAFT_333703</name>
</gene>
<dbReference type="Pfam" id="PF13649">
    <property type="entry name" value="Methyltransf_25"/>
    <property type="match status" value="1"/>
</dbReference>
<protein>
    <submittedName>
        <fullName evidence="2">S-adenosyl-L-methionine-dependent methyltransferase</fullName>
    </submittedName>
</protein>
<dbReference type="Proteomes" id="UP000242414">
    <property type="component" value="Unassembled WGS sequence"/>
</dbReference>
<evidence type="ECO:0000259" key="1">
    <source>
        <dbReference type="Pfam" id="PF13649"/>
    </source>
</evidence>
<reference evidence="2" key="1">
    <citation type="journal article" date="2016" name="Proc. Natl. Acad. Sci. U.S.A.">
        <title>Lipid metabolic changes in an early divergent fungus govern the establishment of a mutualistic symbiosis with endobacteria.</title>
        <authorList>
            <person name="Lastovetsky O.A."/>
            <person name="Gaspar M.L."/>
            <person name="Mondo S.J."/>
            <person name="LaButti K.M."/>
            <person name="Sandor L."/>
            <person name="Grigoriev I.V."/>
            <person name="Henry S.A."/>
            <person name="Pawlowska T.E."/>
        </authorList>
    </citation>
    <scope>NUCLEOTIDE SEQUENCE [LARGE SCALE GENOMIC DNA]</scope>
    <source>
        <strain evidence="2">ATCC 52814</strain>
    </source>
</reference>
<sequence length="281" mass="31675">MTVISDREFHDIETSSYWLPKDDEEQMRLTGQHFAFKEMLEGNVMPSVSLDFSKGNLSVLDVGCGSGAWIMDMITDYPKCDYHGCDIVQAIPTNMMPKQFTFKIGNILETLPYEDNTFDFVHMRLMIFALREDEWPGAIKELLRVTKPGGLVQIVDANIELPEQKDTVFYKSLSAVHTICKAVGQNPRIGGELERLLKEVGNTAIIDSQFRYNDTTTGTRLAKKLIWCWLEGSKTGMTVAAPILGLNNKAEQENYLKELEHCMATTSGYYNVNVVVAQKLA</sequence>
<dbReference type="GO" id="GO:0008168">
    <property type="term" value="F:methyltransferase activity"/>
    <property type="evidence" value="ECO:0007669"/>
    <property type="project" value="UniProtKB-KW"/>
</dbReference>
<dbReference type="AlphaFoldDB" id="A0A1X0RBY1"/>
<keyword evidence="2" id="KW-0808">Transferase</keyword>
<evidence type="ECO:0000313" key="2">
    <source>
        <dbReference type="EMBL" id="ORE09549.1"/>
    </source>
</evidence>
<accession>A0A1X0RBY1</accession>